<keyword evidence="4" id="KW-0675">Receptor</keyword>
<protein>
    <submittedName>
        <fullName evidence="4">TonB-dependent receptor</fullName>
    </submittedName>
</protein>
<dbReference type="Proteomes" id="UP001165444">
    <property type="component" value="Unassembled WGS sequence"/>
</dbReference>
<evidence type="ECO:0000256" key="2">
    <source>
        <dbReference type="SAM" id="SignalP"/>
    </source>
</evidence>
<dbReference type="NCBIfam" id="TIGR04056">
    <property type="entry name" value="OMP_RagA_SusC"/>
    <property type="match status" value="1"/>
</dbReference>
<evidence type="ECO:0000313" key="4">
    <source>
        <dbReference type="EMBL" id="MCJ2382060.1"/>
    </source>
</evidence>
<comment type="caution">
    <text evidence="4">The sequence shown here is derived from an EMBL/GenBank/DDBJ whole genome shotgun (WGS) entry which is preliminary data.</text>
</comment>
<comment type="similarity">
    <text evidence="1">Belongs to the TonB-dependent receptor family.</text>
</comment>
<dbReference type="RefSeq" id="WP_243326422.1">
    <property type="nucleotide sequence ID" value="NZ_JAKZMM010000054.1"/>
</dbReference>
<reference evidence="4 5" key="1">
    <citation type="submission" date="2022-03" db="EMBL/GenBank/DDBJ databases">
        <title>Parabacteroides sp. nov. isolated from swine feces.</title>
        <authorList>
            <person name="Bak J.E."/>
        </authorList>
    </citation>
    <scope>NUCLEOTIDE SEQUENCE [LARGE SCALE GENOMIC DNA]</scope>
    <source>
        <strain evidence="4 5">AGMB00274</strain>
    </source>
</reference>
<keyword evidence="1" id="KW-0813">Transport</keyword>
<dbReference type="Pfam" id="PF13715">
    <property type="entry name" value="CarbopepD_reg_2"/>
    <property type="match status" value="1"/>
</dbReference>
<feature type="signal peptide" evidence="2">
    <location>
        <begin position="1"/>
        <end position="21"/>
    </location>
</feature>
<dbReference type="InterPro" id="IPR023996">
    <property type="entry name" value="TonB-dep_OMP_SusC/RagA"/>
</dbReference>
<comment type="subcellular location">
    <subcellularLocation>
        <location evidence="1">Cell outer membrane</location>
        <topology evidence="1">Multi-pass membrane protein</topology>
    </subcellularLocation>
</comment>
<keyword evidence="2" id="KW-0732">Signal</keyword>
<feature type="chain" id="PRO_5046269870" evidence="2">
    <location>
        <begin position="22"/>
        <end position="1021"/>
    </location>
</feature>
<organism evidence="4 5">
    <name type="scientific">Parabacteroides faecalis</name>
    <dbReference type="NCBI Taxonomy" id="2924040"/>
    <lineage>
        <taxon>Bacteria</taxon>
        <taxon>Pseudomonadati</taxon>
        <taxon>Bacteroidota</taxon>
        <taxon>Bacteroidia</taxon>
        <taxon>Bacteroidales</taxon>
        <taxon>Tannerellaceae</taxon>
        <taxon>Parabacteroides</taxon>
    </lineage>
</organism>
<dbReference type="InterPro" id="IPR039426">
    <property type="entry name" value="TonB-dep_rcpt-like"/>
</dbReference>
<sequence length="1021" mass="114351">MRKKYIYILISLFLVVMETWAQSFTVQGVVVEDKDNGIPLVGVNVFIKNKPGVGVITDMDGKFKIEAVANDLLQFSYLGYDNYEYRVTKSELKLQVKLKESSTVLEEAVVVGMGTQRKVSVVGAIASVKADELEAPATNINNMLGGRVPGVIAIQSSGEPGKNISEFWVRGIGTFGANSSALVLIDGLEGRLSDVDPADIESFSVLKDASATAVYGVRGANGVVLVTTKRGREDRLQITARANVTISQLTRLPEYLGAYDYAKLANEARVVSDMEPIYSPMELDLIKYKLDPDLYPDVNWQDEVLKKTSLQHTYYVSARGGGSIARYFVSLNASMQEAAYKQDPNSRYKSNVGYNNYGYRANIDVNVTKSTQMYLGVDGFLSSTNQPGMANTDKLWAAQAALTPLTIPTKFSTGQLPAYDAENAYSPYVMLNHTGTNVFEEYKNMVTLALNQDLSMVTKGLTASIQGALNTQTNFTETRYIMPDLYAAVGRATDGSLQLVRKVNSSAANYSNNTYFWRKFHFEGKLNYDRLFGEDHRVGGLLYYYMSDEQANDATSSMAAIPKRYQGVSARLTYGYKDTYMIDLNGGYTGSENFEPGKQFGFFPSIALGWVFTNYDFMKRKAPWLTFGKIRASYGTAGNDRISDTRFPYLTQVNSEAGSGWGSTTGGIIESVIGANNLAWEKAKKTDIGLDLRMFKDKFTLTVDYFNDLRDGIFQQRTQIPDFAGTITMPFGNVGRMRSYGSDGNFAYSDNIGKDFSFTIRGNFTYSTNYVDEWEQAYPKYNYQVIADNPYNITRGYIALGLFKDDLDVASSPKQFGTVRPGDIKYKDVNGDGVISTDDQVPLSYSNYPRLMYGFGGEFKWKNWTLAAMFKGTGRTDIYHAGRGYNMGYIPFEGDKTGNVLTIVADQKNRWTPAWYSGDPSTENPNAKFPRLSYGHNENNTQLSTFWHDDARYLRLQELSLTYNWRPKITFLGVKSVDFQFVGYDLCVWDKIDLFDPEQAEKNGTAYPIPRRFAFQMYLNF</sequence>
<dbReference type="InterPro" id="IPR023997">
    <property type="entry name" value="TonB-dep_OMP_SusC/RagA_CS"/>
</dbReference>
<keyword evidence="1" id="KW-0812">Transmembrane</keyword>
<dbReference type="NCBIfam" id="TIGR04057">
    <property type="entry name" value="SusC_RagA_signa"/>
    <property type="match status" value="1"/>
</dbReference>
<keyword evidence="1" id="KW-0472">Membrane</keyword>
<dbReference type="InterPro" id="IPR008969">
    <property type="entry name" value="CarboxyPept-like_regulatory"/>
</dbReference>
<evidence type="ECO:0000313" key="5">
    <source>
        <dbReference type="Proteomes" id="UP001165444"/>
    </source>
</evidence>
<feature type="domain" description="TonB-dependent receptor plug" evidence="3">
    <location>
        <begin position="119"/>
        <end position="223"/>
    </location>
</feature>
<evidence type="ECO:0000256" key="1">
    <source>
        <dbReference type="PROSITE-ProRule" id="PRU01360"/>
    </source>
</evidence>
<dbReference type="InterPro" id="IPR037066">
    <property type="entry name" value="Plug_dom_sf"/>
</dbReference>
<keyword evidence="1" id="KW-0998">Cell outer membrane</keyword>
<gene>
    <name evidence="4" type="ORF">MUN53_15830</name>
</gene>
<evidence type="ECO:0000259" key="3">
    <source>
        <dbReference type="Pfam" id="PF07715"/>
    </source>
</evidence>
<dbReference type="Gene3D" id="2.170.130.10">
    <property type="entry name" value="TonB-dependent receptor, plug domain"/>
    <property type="match status" value="1"/>
</dbReference>
<name>A0ABT0C524_9BACT</name>
<accession>A0ABT0C524</accession>
<dbReference type="Pfam" id="PF07715">
    <property type="entry name" value="Plug"/>
    <property type="match status" value="1"/>
</dbReference>
<dbReference type="PROSITE" id="PS52016">
    <property type="entry name" value="TONB_DEPENDENT_REC_3"/>
    <property type="match status" value="1"/>
</dbReference>
<dbReference type="EMBL" id="JAKZMM010000054">
    <property type="protein sequence ID" value="MCJ2382060.1"/>
    <property type="molecule type" value="Genomic_DNA"/>
</dbReference>
<keyword evidence="5" id="KW-1185">Reference proteome</keyword>
<dbReference type="SUPFAM" id="SSF49464">
    <property type="entry name" value="Carboxypeptidase regulatory domain-like"/>
    <property type="match status" value="1"/>
</dbReference>
<dbReference type="InterPro" id="IPR012910">
    <property type="entry name" value="Plug_dom"/>
</dbReference>
<keyword evidence="1" id="KW-1134">Transmembrane beta strand</keyword>
<proteinExistence type="inferred from homology"/>
<dbReference type="SUPFAM" id="SSF56935">
    <property type="entry name" value="Porins"/>
    <property type="match status" value="1"/>
</dbReference>